<gene>
    <name evidence="2" type="ORF">CAUPRSCDRAFT_11783</name>
</gene>
<feature type="region of interest" description="Disordered" evidence="1">
    <location>
        <begin position="853"/>
        <end position="876"/>
    </location>
</feature>
<feature type="non-terminal residue" evidence="2">
    <location>
        <position position="1"/>
    </location>
</feature>
<name>A0A4P9WTJ5_9FUNG</name>
<feature type="non-terminal residue" evidence="2">
    <location>
        <position position="1007"/>
    </location>
</feature>
<dbReference type="Proteomes" id="UP000268535">
    <property type="component" value="Unassembled WGS sequence"/>
</dbReference>
<protein>
    <submittedName>
        <fullName evidence="2">Uncharacterized protein</fullName>
    </submittedName>
</protein>
<proteinExistence type="predicted"/>
<evidence type="ECO:0000313" key="2">
    <source>
        <dbReference type="EMBL" id="RKO96524.1"/>
    </source>
</evidence>
<feature type="compositionally biased region" description="Acidic residues" evidence="1">
    <location>
        <begin position="568"/>
        <end position="578"/>
    </location>
</feature>
<feature type="region of interest" description="Disordered" evidence="1">
    <location>
        <begin position="560"/>
        <end position="591"/>
    </location>
</feature>
<evidence type="ECO:0000256" key="1">
    <source>
        <dbReference type="SAM" id="MobiDB-lite"/>
    </source>
</evidence>
<feature type="compositionally biased region" description="Acidic residues" evidence="1">
    <location>
        <begin position="858"/>
        <end position="873"/>
    </location>
</feature>
<sequence length="1007" mass="104439">DPTKADSYRKKVALLPDGGASGAGGAGGPNGSGGSGGAGGECFIDILDTAGQEAYAAIRDVAVIPGADPATTTAMTTASDAATDATTDMASAPVDRMVVLTADARLLVVRWRSASSASLAACATSPAAPPARSSMLAPVVDQVLPLEDLAPDDVFFGLDSDARGRWVVLKRRIGPPVVYRLHAHRLVRCPLPDDAQPSPPWPPSTSVVLDAVLLGGLLPRRGVREANKHVAEAGAAEAHVVVAVASASGMHIAARPLLAPSPRWEIVSIAQLLADVGMKEPAPGPESSEAVVERLIPLPHAPGCLGVVYGRCLLIVGTSTGIVAEAGFLVAPHWGTLTAVGFVATATAATLTGHPGVTRRIDASRAWLCTDRGAVLSVIRRSKVGGDQHPSVAATSTPAGTWHMDWLSTRLPALTAVVPIGPLAANCVAAGAAGGRSGGATGAWSTRPADGARALIIDAAGAVRFFHLRATPSDADAACSTVSVSVGVDGLFMDMAGRAAGDSPGTATSLFGIPRWVPVPHQGTEAIAADGALWHGAAVVRRRADAGAASRTEIDISTETDFGIGNDADSDLDTDPEASADTNVDASSGPPALWRLTVTQQVDIITPLPQLRGVTHVICLGALREPLPTVDGSGGGAMAGRLYRYWRMIRYERAHLFEEVWDGTRSVQWRELSDPLLRPRDGGIDEPHAAHVGTLLLDGTPGTASRAVHVTAAGARGFWRPPAHTAITHVHSHRRGVWLQLATAAIVWLRYLPDAPNGPVWAQAAQLARPHAWVCVATLDGHVSPSCRPPHPESSRGTWRGEAAATALHITVTDHHGIEIIQSTDPTPTAPGRLSCLRRVAVASLLGHGPSVSRDLLHDEDDADSVADSDSDASEWHDPVAGVATAPSAGCASKAHEVDAVHRGPDDDAGVVVSLGAVASPSGSWLVFGLARGELALLPLRWRRPGASTAAIAFGRRHRRPLGRGPVALTQNHVDPGTLWALVDGAVWTVRAQSCSVRVARLAFRDV</sequence>
<dbReference type="AlphaFoldDB" id="A0A4P9WTJ5"/>
<organism evidence="2 3">
    <name type="scientific">Caulochytrium protostelioides</name>
    <dbReference type="NCBI Taxonomy" id="1555241"/>
    <lineage>
        <taxon>Eukaryota</taxon>
        <taxon>Fungi</taxon>
        <taxon>Fungi incertae sedis</taxon>
        <taxon>Chytridiomycota</taxon>
        <taxon>Chytridiomycota incertae sedis</taxon>
        <taxon>Chytridiomycetes</taxon>
        <taxon>Caulochytriales</taxon>
        <taxon>Caulochytriaceae</taxon>
        <taxon>Caulochytrium</taxon>
    </lineage>
</organism>
<evidence type="ECO:0000313" key="3">
    <source>
        <dbReference type="Proteomes" id="UP000268535"/>
    </source>
</evidence>
<accession>A0A4P9WTJ5</accession>
<reference evidence="3" key="1">
    <citation type="journal article" date="2018" name="Nat. Microbiol.">
        <title>Leveraging single-cell genomics to expand the fungal tree of life.</title>
        <authorList>
            <person name="Ahrendt S.R."/>
            <person name="Quandt C.A."/>
            <person name="Ciobanu D."/>
            <person name="Clum A."/>
            <person name="Salamov A."/>
            <person name="Andreopoulos B."/>
            <person name="Cheng J.F."/>
            <person name="Woyke T."/>
            <person name="Pelin A."/>
            <person name="Henrissat B."/>
            <person name="Reynolds N.K."/>
            <person name="Benny G.L."/>
            <person name="Smith M.E."/>
            <person name="James T.Y."/>
            <person name="Grigoriev I.V."/>
        </authorList>
    </citation>
    <scope>NUCLEOTIDE SEQUENCE [LARGE SCALE GENOMIC DNA]</scope>
    <source>
        <strain evidence="3">ATCC 52028</strain>
    </source>
</reference>
<dbReference type="EMBL" id="ML009864">
    <property type="protein sequence ID" value="RKO96524.1"/>
    <property type="molecule type" value="Genomic_DNA"/>
</dbReference>